<dbReference type="Proteomes" id="UP001152747">
    <property type="component" value="Unassembled WGS sequence"/>
</dbReference>
<evidence type="ECO:0000313" key="3">
    <source>
        <dbReference type="Proteomes" id="UP001152747"/>
    </source>
</evidence>
<keyword evidence="1" id="KW-0732">Signal</keyword>
<keyword evidence="3" id="KW-1185">Reference proteome</keyword>
<name>A0A9P1IHS8_9PELO</name>
<dbReference type="EMBL" id="CANHGI010000002">
    <property type="protein sequence ID" value="CAI5443442.1"/>
    <property type="molecule type" value="Genomic_DNA"/>
</dbReference>
<evidence type="ECO:0000313" key="2">
    <source>
        <dbReference type="EMBL" id="CAI5443442.1"/>
    </source>
</evidence>
<protein>
    <submittedName>
        <fullName evidence="2">Uncharacterized protein</fullName>
    </submittedName>
</protein>
<sequence>MLLLIFLSLLILHVAEASEKQDFPVIYNLSPATILSAFNENVTAEFMNKMDILLYNTKIQPNSKNQILISTQYFLAYKTERYGTIEFQAQYSAIQNPAEDTCQIEIHVLSKNSSETLPDPLPDFIWQHLREKIQKNYCSEIEKIKNSLKFLDISNGSRKSAHFVRIRFIGQNDEENIEISRDFINSELSKLYKFANTVIHWPGAKSTLANEPKIDIMENSQEVRLTTVFTTVVSTLEGNLKKSTKIEARLRDIRIWRHNLEGELMWSAKYEVLNQPDIGFEFSKAKLEKFLHKNIRGTLPIQLASTAPKWILPHVSIAVPRGNSLFFPISHGL</sequence>
<reference evidence="2" key="1">
    <citation type="submission" date="2022-11" db="EMBL/GenBank/DDBJ databases">
        <authorList>
            <person name="Kikuchi T."/>
        </authorList>
    </citation>
    <scope>NUCLEOTIDE SEQUENCE</scope>
    <source>
        <strain evidence="2">PS1010</strain>
    </source>
</reference>
<gene>
    <name evidence="2" type="ORF">CAMP_LOCUS6079</name>
</gene>
<dbReference type="AlphaFoldDB" id="A0A9P1IHS8"/>
<organism evidence="2 3">
    <name type="scientific">Caenorhabditis angaria</name>
    <dbReference type="NCBI Taxonomy" id="860376"/>
    <lineage>
        <taxon>Eukaryota</taxon>
        <taxon>Metazoa</taxon>
        <taxon>Ecdysozoa</taxon>
        <taxon>Nematoda</taxon>
        <taxon>Chromadorea</taxon>
        <taxon>Rhabditida</taxon>
        <taxon>Rhabditina</taxon>
        <taxon>Rhabditomorpha</taxon>
        <taxon>Rhabditoidea</taxon>
        <taxon>Rhabditidae</taxon>
        <taxon>Peloderinae</taxon>
        <taxon>Caenorhabditis</taxon>
    </lineage>
</organism>
<feature type="chain" id="PRO_5040159945" evidence="1">
    <location>
        <begin position="18"/>
        <end position="333"/>
    </location>
</feature>
<evidence type="ECO:0000256" key="1">
    <source>
        <dbReference type="SAM" id="SignalP"/>
    </source>
</evidence>
<proteinExistence type="predicted"/>
<accession>A0A9P1IHS8</accession>
<comment type="caution">
    <text evidence="2">The sequence shown here is derived from an EMBL/GenBank/DDBJ whole genome shotgun (WGS) entry which is preliminary data.</text>
</comment>
<feature type="signal peptide" evidence="1">
    <location>
        <begin position="1"/>
        <end position="17"/>
    </location>
</feature>